<dbReference type="Pfam" id="PF00071">
    <property type="entry name" value="Ras"/>
    <property type="match status" value="1"/>
</dbReference>
<feature type="signal peptide" evidence="12">
    <location>
        <begin position="1"/>
        <end position="22"/>
    </location>
</feature>
<comment type="caution">
    <text evidence="14">The sequence shown here is derived from an EMBL/GenBank/DDBJ whole genome shotgun (WGS) entry which is preliminary data.</text>
</comment>
<evidence type="ECO:0000256" key="10">
    <source>
        <dbReference type="SAM" id="MobiDB-lite"/>
    </source>
</evidence>
<dbReference type="PANTHER" id="PTHR31376:SF2">
    <property type="entry name" value="PURINE PERMEASE 11-RELATED"/>
    <property type="match status" value="1"/>
</dbReference>
<keyword evidence="15" id="KW-1185">Reference proteome</keyword>
<feature type="transmembrane region" description="Helical" evidence="11">
    <location>
        <begin position="662"/>
        <end position="680"/>
    </location>
</feature>
<keyword evidence="8" id="KW-1015">Disulfide bond</keyword>
<name>A0A8X8ZZQ7_SALSN</name>
<dbReference type="SMART" id="SM00856">
    <property type="entry name" value="PMEI"/>
    <property type="match status" value="1"/>
</dbReference>
<evidence type="ECO:0000256" key="2">
    <source>
        <dbReference type="ARBA" id="ARBA00006213"/>
    </source>
</evidence>
<feature type="transmembrane region" description="Helical" evidence="11">
    <location>
        <begin position="633"/>
        <end position="656"/>
    </location>
</feature>
<dbReference type="Gene3D" id="3.40.50.300">
    <property type="entry name" value="P-loop containing nucleotide triphosphate hydrolases"/>
    <property type="match status" value="1"/>
</dbReference>
<accession>A0A8X8ZZQ7</accession>
<dbReference type="Gene3D" id="1.20.140.40">
    <property type="entry name" value="Invertase/pectin methylesterase inhibitor family protein"/>
    <property type="match status" value="1"/>
</dbReference>
<evidence type="ECO:0000256" key="5">
    <source>
        <dbReference type="ARBA" id="ARBA00022729"/>
    </source>
</evidence>
<dbReference type="GO" id="GO:0016020">
    <property type="term" value="C:membrane"/>
    <property type="evidence" value="ECO:0007669"/>
    <property type="project" value="UniProtKB-SubCell"/>
</dbReference>
<dbReference type="GO" id="GO:0015211">
    <property type="term" value="F:purine nucleoside transmembrane transporter activity"/>
    <property type="evidence" value="ECO:0007669"/>
    <property type="project" value="InterPro"/>
</dbReference>
<evidence type="ECO:0000256" key="4">
    <source>
        <dbReference type="ARBA" id="ARBA00022692"/>
    </source>
</evidence>
<dbReference type="NCBIfam" id="TIGR01614">
    <property type="entry name" value="PME_inhib"/>
    <property type="match status" value="1"/>
</dbReference>
<dbReference type="SUPFAM" id="SSF101148">
    <property type="entry name" value="Plant invertase/pectin methylesterase inhibitor"/>
    <property type="match status" value="1"/>
</dbReference>
<feature type="transmembrane region" description="Helical" evidence="11">
    <location>
        <begin position="762"/>
        <end position="779"/>
    </location>
</feature>
<dbReference type="GO" id="GO:0005576">
    <property type="term" value="C:extracellular region"/>
    <property type="evidence" value="ECO:0007669"/>
    <property type="project" value="UniProtKB-ARBA"/>
</dbReference>
<proteinExistence type="inferred from homology"/>
<feature type="transmembrane region" description="Helical" evidence="11">
    <location>
        <begin position="799"/>
        <end position="824"/>
    </location>
</feature>
<dbReference type="InterPro" id="IPR001806">
    <property type="entry name" value="Small_GTPase"/>
</dbReference>
<feature type="compositionally biased region" description="Polar residues" evidence="10">
    <location>
        <begin position="310"/>
        <end position="319"/>
    </location>
</feature>
<feature type="chain" id="PRO_5036473056" description="Pectinesterase inhibitor domain-containing protein" evidence="12">
    <location>
        <begin position="23"/>
        <end position="898"/>
    </location>
</feature>
<dbReference type="InterPro" id="IPR035513">
    <property type="entry name" value="Invertase/methylesterase_inhib"/>
</dbReference>
<feature type="transmembrane region" description="Helical" evidence="11">
    <location>
        <begin position="687"/>
        <end position="705"/>
    </location>
</feature>
<gene>
    <name evidence="14" type="ORF">SASPL_113689</name>
</gene>
<evidence type="ECO:0000256" key="6">
    <source>
        <dbReference type="ARBA" id="ARBA00022989"/>
    </source>
</evidence>
<feature type="transmembrane region" description="Helical" evidence="11">
    <location>
        <begin position="854"/>
        <end position="872"/>
    </location>
</feature>
<keyword evidence="7 11" id="KW-0472">Membrane</keyword>
<feature type="transmembrane region" description="Helical" evidence="11">
    <location>
        <begin position="594"/>
        <end position="613"/>
    </location>
</feature>
<dbReference type="EMBL" id="PNBA02000005">
    <property type="protein sequence ID" value="KAG6423297.1"/>
    <property type="molecule type" value="Genomic_DNA"/>
</dbReference>
<comment type="similarity">
    <text evidence="9">Belongs to the PMEI family.</text>
</comment>
<dbReference type="Pfam" id="PF16913">
    <property type="entry name" value="PUNUT"/>
    <property type="match status" value="1"/>
</dbReference>
<evidence type="ECO:0000256" key="8">
    <source>
        <dbReference type="ARBA" id="ARBA00023157"/>
    </source>
</evidence>
<dbReference type="InterPro" id="IPR006501">
    <property type="entry name" value="Pectinesterase_inhib_dom"/>
</dbReference>
<evidence type="ECO:0000259" key="13">
    <source>
        <dbReference type="SMART" id="SM00856"/>
    </source>
</evidence>
<dbReference type="InterPro" id="IPR027417">
    <property type="entry name" value="P-loop_NTPase"/>
</dbReference>
<keyword evidence="3" id="KW-0813">Transport</keyword>
<feature type="region of interest" description="Disordered" evidence="10">
    <location>
        <begin position="300"/>
        <end position="319"/>
    </location>
</feature>
<dbReference type="GO" id="GO:0003924">
    <property type="term" value="F:GTPase activity"/>
    <property type="evidence" value="ECO:0007669"/>
    <property type="project" value="InterPro"/>
</dbReference>
<dbReference type="GO" id="GO:0005345">
    <property type="term" value="F:purine nucleobase transmembrane transporter activity"/>
    <property type="evidence" value="ECO:0007669"/>
    <property type="project" value="UniProtKB-ARBA"/>
</dbReference>
<dbReference type="SUPFAM" id="SSF52540">
    <property type="entry name" value="P-loop containing nucleoside triphosphate hydrolases"/>
    <property type="match status" value="1"/>
</dbReference>
<evidence type="ECO:0000313" key="14">
    <source>
        <dbReference type="EMBL" id="KAG6423297.1"/>
    </source>
</evidence>
<evidence type="ECO:0000256" key="1">
    <source>
        <dbReference type="ARBA" id="ARBA00004141"/>
    </source>
</evidence>
<organism evidence="14">
    <name type="scientific">Salvia splendens</name>
    <name type="common">Scarlet sage</name>
    <dbReference type="NCBI Taxonomy" id="180675"/>
    <lineage>
        <taxon>Eukaryota</taxon>
        <taxon>Viridiplantae</taxon>
        <taxon>Streptophyta</taxon>
        <taxon>Embryophyta</taxon>
        <taxon>Tracheophyta</taxon>
        <taxon>Spermatophyta</taxon>
        <taxon>Magnoliopsida</taxon>
        <taxon>eudicotyledons</taxon>
        <taxon>Gunneridae</taxon>
        <taxon>Pentapetalae</taxon>
        <taxon>asterids</taxon>
        <taxon>lamiids</taxon>
        <taxon>Lamiales</taxon>
        <taxon>Lamiaceae</taxon>
        <taxon>Nepetoideae</taxon>
        <taxon>Mentheae</taxon>
        <taxon>Salviinae</taxon>
        <taxon>Salvia</taxon>
        <taxon>Salvia subgen. Calosphace</taxon>
        <taxon>core Calosphace</taxon>
    </lineage>
</organism>
<evidence type="ECO:0000256" key="11">
    <source>
        <dbReference type="SAM" id="Phobius"/>
    </source>
</evidence>
<protein>
    <recommendedName>
        <fullName evidence="13">Pectinesterase inhibitor domain-containing protein</fullName>
    </recommendedName>
</protein>
<feature type="transmembrane region" description="Helical" evidence="11">
    <location>
        <begin position="720"/>
        <end position="741"/>
    </location>
</feature>
<dbReference type="FunFam" id="1.20.140.40:FF:000002">
    <property type="entry name" value="Putative invertase inhibitor"/>
    <property type="match status" value="1"/>
</dbReference>
<evidence type="ECO:0000256" key="7">
    <source>
        <dbReference type="ARBA" id="ARBA00023136"/>
    </source>
</evidence>
<feature type="transmembrane region" description="Helical" evidence="11">
    <location>
        <begin position="167"/>
        <end position="195"/>
    </location>
</feature>
<comment type="subcellular location">
    <subcellularLocation>
        <location evidence="1">Membrane</location>
        <topology evidence="1">Multi-pass membrane protein</topology>
    </subcellularLocation>
</comment>
<dbReference type="AlphaFoldDB" id="A0A8X8ZZQ7"/>
<dbReference type="InterPro" id="IPR030182">
    <property type="entry name" value="PUP_plant"/>
</dbReference>
<dbReference type="GO" id="GO:0005525">
    <property type="term" value="F:GTP binding"/>
    <property type="evidence" value="ECO:0007669"/>
    <property type="project" value="InterPro"/>
</dbReference>
<dbReference type="Proteomes" id="UP000298416">
    <property type="component" value="Unassembled WGS sequence"/>
</dbReference>
<dbReference type="GO" id="GO:0004857">
    <property type="term" value="F:enzyme inhibitor activity"/>
    <property type="evidence" value="ECO:0007669"/>
    <property type="project" value="InterPro"/>
</dbReference>
<dbReference type="SUPFAM" id="SSF103481">
    <property type="entry name" value="Multidrug resistance efflux transporter EmrE"/>
    <property type="match status" value="1"/>
</dbReference>
<reference evidence="14" key="1">
    <citation type="submission" date="2018-01" db="EMBL/GenBank/DDBJ databases">
        <authorList>
            <person name="Mao J.F."/>
        </authorList>
    </citation>
    <scope>NUCLEOTIDE SEQUENCE</scope>
    <source>
        <strain evidence="14">Huo1</strain>
        <tissue evidence="14">Leaf</tissue>
    </source>
</reference>
<dbReference type="Pfam" id="PF04043">
    <property type="entry name" value="PMEI"/>
    <property type="match status" value="1"/>
</dbReference>
<evidence type="ECO:0000313" key="15">
    <source>
        <dbReference type="Proteomes" id="UP000298416"/>
    </source>
</evidence>
<sequence>MNPSFSIIFIFSISITIHLSSSSSLLINTTCESMASDSPNIKYGFCATSLQAAPASSCASTRGLATIAIRALRYNVTDTRCFIKQLLKRRSWDAYVRQCLGDCFDLYSDAIPTVKQAMRSYNERRFDDANVQLSSVMDAATTCEDSFTDGDGVVSPLTKRNADAFQIGAMALSVVGFVLLIHVMLVDSIGVVFVVKWIEDVRIEKGSDVIIVLVGNKTDLVDKRQVSEEEAEAKAREFSVMRYSGRSLQETLSSTKKDEMVDPYQWSSLYAAPTTEYGQPQPPPFSDRPDPSYGLPWFGSRDEQPPYTAAKTTASPRSTFTGQDLYRHVQWQPPDHMTAAAPADLHHDPSRSSLPVVVVIATPVSEPIHVVEHNRLDITMLSNKIDSFLLKEEEDGSIEDMKKARHKSSQLMDDFSYLGGKRSMGIILKMARALVSLLTNVTHQRIHGVCSHEGKEGENDTLLKAWKEFSRVTIIGAANAKSCILEEMAKQLAAKSVTLKLIGIIELRMSGRVRGVTRYIDEFLEFFVDVFLDVPRNERWIQNSYHGYHRPLYNLKRSHWWIVVIFNILFLIVGQAVAVLLGRFYYDKGGNSKWMATLVQTAAFPLLFIPYLFLRSPDEPTSLSAPPSTRLMIIIYIVVGVIIAGDNMLYSIGLLYLSASTYSLICATQLAFNAVFAFFINRQKFTALILNSVIILSLSAALLATNDGSDKPSGISRGEYFLGVFTTLAASALYSLVLSLMQLTFEKVLKKETFSVVLDMQIYTSIVATCVTVVGLFASGEWRTIRGEMDSFGDGEVSYIMTLVWTAIAWQICSVGVVGLIFVVSSLFSNVISTLSLAVTPIASLVVFHDKMNGAKIIAMLLAFWGFASYIYQNYLDDLEVRKNQTESCDAINTSDPC</sequence>
<keyword evidence="6 11" id="KW-1133">Transmembrane helix</keyword>
<dbReference type="PANTHER" id="PTHR31376">
    <property type="entry name" value="OS09G0467300 PROTEIN-RELATED"/>
    <property type="match status" value="1"/>
</dbReference>
<dbReference type="InterPro" id="IPR037185">
    <property type="entry name" value="EmrE-like"/>
</dbReference>
<evidence type="ECO:0000256" key="9">
    <source>
        <dbReference type="ARBA" id="ARBA00038471"/>
    </source>
</evidence>
<evidence type="ECO:0000256" key="3">
    <source>
        <dbReference type="ARBA" id="ARBA00022448"/>
    </source>
</evidence>
<evidence type="ECO:0000256" key="12">
    <source>
        <dbReference type="SAM" id="SignalP"/>
    </source>
</evidence>
<feature type="domain" description="Pectinesterase inhibitor" evidence="13">
    <location>
        <begin position="22"/>
        <end position="174"/>
    </location>
</feature>
<feature type="transmembrane region" description="Helical" evidence="11">
    <location>
        <begin position="560"/>
        <end position="582"/>
    </location>
</feature>
<keyword evidence="4 11" id="KW-0812">Transmembrane</keyword>
<dbReference type="CDD" id="cd15795">
    <property type="entry name" value="PMEI-Pla_a_1_like"/>
    <property type="match status" value="1"/>
</dbReference>
<comment type="similarity">
    <text evidence="2">Belongs to the purine permeases (TC 2.A.7.14) family.</text>
</comment>
<keyword evidence="5 12" id="KW-0732">Signal</keyword>
<feature type="transmembrane region" description="Helical" evidence="11">
    <location>
        <begin position="831"/>
        <end position="848"/>
    </location>
</feature>
<dbReference type="InterPro" id="IPR034088">
    <property type="entry name" value="Pla_a_1-like"/>
</dbReference>
<reference evidence="14" key="2">
    <citation type="submission" date="2020-08" db="EMBL/GenBank/DDBJ databases">
        <title>Plant Genome Project.</title>
        <authorList>
            <person name="Zhang R.-G."/>
        </authorList>
    </citation>
    <scope>NUCLEOTIDE SEQUENCE</scope>
    <source>
        <strain evidence="14">Huo1</strain>
        <tissue evidence="14">Leaf</tissue>
    </source>
</reference>